<dbReference type="FunCoup" id="A0A6L2QB18">
    <property type="interactions" value="35"/>
</dbReference>
<comment type="subcellular location">
    <subcellularLocation>
        <location evidence="1">Secreted</location>
    </subcellularLocation>
</comment>
<dbReference type="Pfam" id="PF01097">
    <property type="entry name" value="Defensin_2"/>
    <property type="match status" value="1"/>
</dbReference>
<reference evidence="6" key="1">
    <citation type="submission" date="2020-01" db="EMBL/GenBank/DDBJ databases">
        <title>Draft genome sequence of the Termite Coptotermes fromosanus.</title>
        <authorList>
            <person name="Itakura S."/>
            <person name="Yosikawa Y."/>
            <person name="Umezawa K."/>
        </authorList>
    </citation>
    <scope>NUCLEOTIDE SEQUENCE [LARGE SCALE GENOMIC DNA]</scope>
</reference>
<evidence type="ECO:0000256" key="1">
    <source>
        <dbReference type="ARBA" id="ARBA00004613"/>
    </source>
</evidence>
<keyword evidence="6" id="KW-1185">Reference proteome</keyword>
<evidence type="ECO:0000256" key="3">
    <source>
        <dbReference type="ARBA" id="ARBA00023157"/>
    </source>
</evidence>
<dbReference type="Gene3D" id="3.30.30.10">
    <property type="entry name" value="Knottin, scorpion toxin-like"/>
    <property type="match status" value="1"/>
</dbReference>
<feature type="non-terminal residue" evidence="5">
    <location>
        <position position="1"/>
    </location>
</feature>
<organism evidence="5 6">
    <name type="scientific">Coptotermes formosanus</name>
    <name type="common">Formosan subterranean termite</name>
    <dbReference type="NCBI Taxonomy" id="36987"/>
    <lineage>
        <taxon>Eukaryota</taxon>
        <taxon>Metazoa</taxon>
        <taxon>Ecdysozoa</taxon>
        <taxon>Arthropoda</taxon>
        <taxon>Hexapoda</taxon>
        <taxon>Insecta</taxon>
        <taxon>Pterygota</taxon>
        <taxon>Neoptera</taxon>
        <taxon>Polyneoptera</taxon>
        <taxon>Dictyoptera</taxon>
        <taxon>Blattodea</taxon>
        <taxon>Blattoidea</taxon>
        <taxon>Termitoidae</taxon>
        <taxon>Rhinotermitidae</taxon>
        <taxon>Coptotermes</taxon>
    </lineage>
</organism>
<dbReference type="GO" id="GO:0042742">
    <property type="term" value="P:defense response to bacterium"/>
    <property type="evidence" value="ECO:0007669"/>
    <property type="project" value="TreeGrafter"/>
</dbReference>
<dbReference type="GO" id="GO:0005615">
    <property type="term" value="C:extracellular space"/>
    <property type="evidence" value="ECO:0007669"/>
    <property type="project" value="TreeGrafter"/>
</dbReference>
<dbReference type="PANTHER" id="PTHR13645">
    <property type="entry name" value="DEFENSIN"/>
    <property type="match status" value="1"/>
</dbReference>
<accession>A0A6L2QB18</accession>
<keyword evidence="2" id="KW-0964">Secreted</keyword>
<evidence type="ECO:0000259" key="4">
    <source>
        <dbReference type="PROSITE" id="PS51378"/>
    </source>
</evidence>
<evidence type="ECO:0000256" key="2">
    <source>
        <dbReference type="ARBA" id="ARBA00022525"/>
    </source>
</evidence>
<dbReference type="EMBL" id="BLKM01001616">
    <property type="protein sequence ID" value="GFG40175.1"/>
    <property type="molecule type" value="Genomic_DNA"/>
</dbReference>
<dbReference type="InParanoid" id="A0A6L2QB18"/>
<keyword evidence="3" id="KW-1015">Disulfide bond</keyword>
<dbReference type="Proteomes" id="UP000502823">
    <property type="component" value="Unassembled WGS sequence"/>
</dbReference>
<dbReference type="GO" id="GO:0006959">
    <property type="term" value="P:humoral immune response"/>
    <property type="evidence" value="ECO:0007669"/>
    <property type="project" value="TreeGrafter"/>
</dbReference>
<evidence type="ECO:0000313" key="5">
    <source>
        <dbReference type="EMBL" id="GFG40175.1"/>
    </source>
</evidence>
<dbReference type="AlphaFoldDB" id="A0A6L2QB18"/>
<protein>
    <recommendedName>
        <fullName evidence="4">Invertebrate defensins family profile domain-containing protein</fullName>
    </recommendedName>
</protein>
<dbReference type="SUPFAM" id="SSF57095">
    <property type="entry name" value="Scorpion toxin-like"/>
    <property type="match status" value="1"/>
</dbReference>
<dbReference type="PANTHER" id="PTHR13645:SF0">
    <property type="entry name" value="DEFENSIN"/>
    <property type="match status" value="1"/>
</dbReference>
<evidence type="ECO:0000313" key="6">
    <source>
        <dbReference type="Proteomes" id="UP000502823"/>
    </source>
</evidence>
<dbReference type="InterPro" id="IPR036574">
    <property type="entry name" value="Scorpion_toxin-like_sf"/>
</dbReference>
<comment type="caution">
    <text evidence="5">The sequence shown here is derived from an EMBL/GenBank/DDBJ whole genome shotgun (WGS) entry which is preliminary data.</text>
</comment>
<dbReference type="OrthoDB" id="10038290at2759"/>
<gene>
    <name evidence="5" type="ORF">Cfor_02391</name>
</gene>
<sequence length="107" mass="12150">TVECRSHWLMCAYMQQLCLFADTETLVFNSRNHNGVSVLLHCKSAHSFKQRFVAEHLRQKRAICDLLSFEVGGSKLNDSACAAHCLTKWRQGYRGGRCVNGICVCRK</sequence>
<dbReference type="InterPro" id="IPR001542">
    <property type="entry name" value="Defensin_invertebrate/fungal"/>
</dbReference>
<name>A0A6L2QB18_COPFO</name>
<feature type="domain" description="Invertebrate defensins family profile" evidence="4">
    <location>
        <begin position="61"/>
        <end position="107"/>
    </location>
</feature>
<proteinExistence type="predicted"/>
<dbReference type="PROSITE" id="PS51378">
    <property type="entry name" value="INVERT_DEFENSINS"/>
    <property type="match status" value="1"/>
</dbReference>